<evidence type="ECO:0000256" key="1">
    <source>
        <dbReference type="ARBA" id="ARBA00008857"/>
    </source>
</evidence>
<sequence>MMLSSYLCKSRHGVYYFRWPLPKHPQAPRTTIRLSLRTGCPNRASELARYLACCGKSIREDNSLAQLRHEHLRTQVRDYFKQSLERYNEWIARTGGKTRAREVLELEHQSHSDVLEGREDCASDVYLEDHMTRFIDFCTLPGAGSPENADQILHELRKARRDQLEAILGRISDLERYSFQETHKAPERPAARPEETSSPLGIAVKEFLAEHSRQWSPKTVGQNRAYLDILIEYFGPDRRLGTITKQDANEVKKVLQALPASRNTKPKLKAIPLMQVIEEPGYNKIAPKTINSHIQMFKSFFDWAERHGYTPHTLFDGMKVAKAKNSETERKPFSPDQACLLYNELTENPSGLVRKDSHKWGMLLGMFTGARLNEICQLDVADVQVNGDIWFLNITDEGDDNKRLKTTAGRRKVPLHSELISIGFLDFVKSRKSGMRLFPDYSYSANGGYGRNLGRWCNESFLPKLGIKEPGLVFHSLRHTVVTRLSQASVPEPIIQCLVGHARSGVTQEVYNREGFTLAQLQEAVDCLVPHNKS</sequence>
<dbReference type="Pfam" id="PF00589">
    <property type="entry name" value="Phage_integrase"/>
    <property type="match status" value="1"/>
</dbReference>
<evidence type="ECO:0000256" key="2">
    <source>
        <dbReference type="ARBA" id="ARBA00022908"/>
    </source>
</evidence>
<evidence type="ECO:0000256" key="4">
    <source>
        <dbReference type="ARBA" id="ARBA00023172"/>
    </source>
</evidence>
<dbReference type="PANTHER" id="PTHR30349:SF41">
    <property type="entry name" value="INTEGRASE_RECOMBINASE PROTEIN MJ0367-RELATED"/>
    <property type="match status" value="1"/>
</dbReference>
<dbReference type="PROSITE" id="PS51900">
    <property type="entry name" value="CB"/>
    <property type="match status" value="1"/>
</dbReference>
<dbReference type="GO" id="GO:0015074">
    <property type="term" value="P:DNA integration"/>
    <property type="evidence" value="ECO:0007669"/>
    <property type="project" value="UniProtKB-KW"/>
</dbReference>
<dbReference type="GO" id="GO:0003677">
    <property type="term" value="F:DNA binding"/>
    <property type="evidence" value="ECO:0007669"/>
    <property type="project" value="UniProtKB-UniRule"/>
</dbReference>
<dbReference type="InterPro" id="IPR011010">
    <property type="entry name" value="DNA_brk_join_enz"/>
</dbReference>
<feature type="domain" description="Core-binding (CB)" evidence="7">
    <location>
        <begin position="198"/>
        <end position="305"/>
    </location>
</feature>
<evidence type="ECO:0000313" key="8">
    <source>
        <dbReference type="EMBL" id="MYM54817.1"/>
    </source>
</evidence>
<evidence type="ECO:0000259" key="6">
    <source>
        <dbReference type="PROSITE" id="PS51898"/>
    </source>
</evidence>
<evidence type="ECO:0000256" key="5">
    <source>
        <dbReference type="PROSITE-ProRule" id="PRU01248"/>
    </source>
</evidence>
<dbReference type="InterPro" id="IPR044068">
    <property type="entry name" value="CB"/>
</dbReference>
<evidence type="ECO:0000256" key="3">
    <source>
        <dbReference type="ARBA" id="ARBA00023125"/>
    </source>
</evidence>
<protein>
    <submittedName>
        <fullName evidence="8">Tyrosine-type recombinase/integrase</fullName>
    </submittedName>
</protein>
<dbReference type="AlphaFoldDB" id="A0A6L8LFG7"/>
<dbReference type="InterPro" id="IPR013762">
    <property type="entry name" value="Integrase-like_cat_sf"/>
</dbReference>
<dbReference type="Gene3D" id="1.10.443.10">
    <property type="entry name" value="Intergrase catalytic core"/>
    <property type="match status" value="1"/>
</dbReference>
<dbReference type="PROSITE" id="PS51898">
    <property type="entry name" value="TYR_RECOMBINASE"/>
    <property type="match status" value="1"/>
</dbReference>
<keyword evidence="9" id="KW-1185">Reference proteome</keyword>
<dbReference type="InterPro" id="IPR002104">
    <property type="entry name" value="Integrase_catalytic"/>
</dbReference>
<dbReference type="InterPro" id="IPR010998">
    <property type="entry name" value="Integrase_recombinase_N"/>
</dbReference>
<dbReference type="Proteomes" id="UP000479043">
    <property type="component" value="Unassembled WGS sequence"/>
</dbReference>
<organism evidence="8 9">
    <name type="scientific">Thalassovita mangrovi</name>
    <dbReference type="NCBI Taxonomy" id="2692236"/>
    <lineage>
        <taxon>Bacteria</taxon>
        <taxon>Pseudomonadati</taxon>
        <taxon>Pseudomonadota</taxon>
        <taxon>Alphaproteobacteria</taxon>
        <taxon>Rhodobacterales</taxon>
        <taxon>Roseobacteraceae</taxon>
        <taxon>Thalassovita</taxon>
    </lineage>
</organism>
<comment type="caution">
    <text evidence="8">The sequence shown here is derived from an EMBL/GenBank/DDBJ whole genome shotgun (WGS) entry which is preliminary data.</text>
</comment>
<dbReference type="PANTHER" id="PTHR30349">
    <property type="entry name" value="PHAGE INTEGRASE-RELATED"/>
    <property type="match status" value="1"/>
</dbReference>
<reference evidence="8 9" key="1">
    <citation type="submission" date="2020-01" db="EMBL/GenBank/DDBJ databases">
        <authorList>
            <person name="Chen S."/>
        </authorList>
    </citation>
    <scope>NUCLEOTIDE SEQUENCE [LARGE SCALE GENOMIC DNA]</scope>
    <source>
        <strain evidence="8 9">GS-10</strain>
    </source>
</reference>
<dbReference type="CDD" id="cd01184">
    <property type="entry name" value="INT_C_like_1"/>
    <property type="match status" value="1"/>
</dbReference>
<gene>
    <name evidence="8" type="ORF">GR167_05855</name>
</gene>
<dbReference type="Gene3D" id="1.10.150.130">
    <property type="match status" value="1"/>
</dbReference>
<keyword evidence="3 5" id="KW-0238">DNA-binding</keyword>
<keyword evidence="4" id="KW-0233">DNA recombination</keyword>
<evidence type="ECO:0000313" key="9">
    <source>
        <dbReference type="Proteomes" id="UP000479043"/>
    </source>
</evidence>
<comment type="similarity">
    <text evidence="1">Belongs to the 'phage' integrase family.</text>
</comment>
<dbReference type="SUPFAM" id="SSF56349">
    <property type="entry name" value="DNA breaking-rejoining enzymes"/>
    <property type="match status" value="1"/>
</dbReference>
<accession>A0A6L8LFG7</accession>
<dbReference type="InterPro" id="IPR050090">
    <property type="entry name" value="Tyrosine_recombinase_XerCD"/>
</dbReference>
<dbReference type="EMBL" id="WWEN01000002">
    <property type="protein sequence ID" value="MYM54817.1"/>
    <property type="molecule type" value="Genomic_DNA"/>
</dbReference>
<proteinExistence type="inferred from homology"/>
<keyword evidence="2" id="KW-0229">DNA integration</keyword>
<evidence type="ECO:0000259" key="7">
    <source>
        <dbReference type="PROSITE" id="PS51900"/>
    </source>
</evidence>
<dbReference type="GO" id="GO:0006310">
    <property type="term" value="P:DNA recombination"/>
    <property type="evidence" value="ECO:0007669"/>
    <property type="project" value="UniProtKB-KW"/>
</dbReference>
<feature type="domain" description="Tyr recombinase" evidence="6">
    <location>
        <begin position="328"/>
        <end position="526"/>
    </location>
</feature>
<name>A0A6L8LFG7_9RHOB</name>